<dbReference type="Proteomes" id="UP000494165">
    <property type="component" value="Unassembled WGS sequence"/>
</dbReference>
<evidence type="ECO:0000256" key="1">
    <source>
        <dbReference type="SAM" id="MobiDB-lite"/>
    </source>
</evidence>
<evidence type="ECO:0000313" key="3">
    <source>
        <dbReference type="Proteomes" id="UP000494165"/>
    </source>
</evidence>
<organism evidence="2 3">
    <name type="scientific">Cloeon dipterum</name>
    <dbReference type="NCBI Taxonomy" id="197152"/>
    <lineage>
        <taxon>Eukaryota</taxon>
        <taxon>Metazoa</taxon>
        <taxon>Ecdysozoa</taxon>
        <taxon>Arthropoda</taxon>
        <taxon>Hexapoda</taxon>
        <taxon>Insecta</taxon>
        <taxon>Pterygota</taxon>
        <taxon>Palaeoptera</taxon>
        <taxon>Ephemeroptera</taxon>
        <taxon>Pisciforma</taxon>
        <taxon>Baetidae</taxon>
        <taxon>Cloeon</taxon>
    </lineage>
</organism>
<proteinExistence type="predicted"/>
<gene>
    <name evidence="2" type="ORF">CLODIP_2_CD05287</name>
</gene>
<comment type="caution">
    <text evidence="2">The sequence shown here is derived from an EMBL/GenBank/DDBJ whole genome shotgun (WGS) entry which is preliminary data.</text>
</comment>
<keyword evidence="3" id="KW-1185">Reference proteome</keyword>
<dbReference type="AlphaFoldDB" id="A0A8S1BQ45"/>
<sequence length="97" mass="11180">MRPTRGSQQRSTQLSLGTRQLSVARNRVRATLFSHSQPDRPTPQSRRTISLAVQKHPPERSATRESECFYEPRTRQMNRPIQVKPAESENRGDDQPL</sequence>
<reference evidence="2 3" key="1">
    <citation type="submission" date="2020-04" db="EMBL/GenBank/DDBJ databases">
        <authorList>
            <person name="Alioto T."/>
            <person name="Alioto T."/>
            <person name="Gomez Garrido J."/>
        </authorList>
    </citation>
    <scope>NUCLEOTIDE SEQUENCE [LARGE SCALE GENOMIC DNA]</scope>
</reference>
<protein>
    <submittedName>
        <fullName evidence="2">Uncharacterized protein</fullName>
    </submittedName>
</protein>
<feature type="region of interest" description="Disordered" evidence="1">
    <location>
        <begin position="53"/>
        <end position="97"/>
    </location>
</feature>
<feature type="region of interest" description="Disordered" evidence="1">
    <location>
        <begin position="1"/>
        <end position="23"/>
    </location>
</feature>
<name>A0A8S1BQ45_9INSE</name>
<dbReference type="EMBL" id="CADEPI010000001">
    <property type="protein sequence ID" value="CAB3359173.1"/>
    <property type="molecule type" value="Genomic_DNA"/>
</dbReference>
<feature type="compositionally biased region" description="Basic and acidic residues" evidence="1">
    <location>
        <begin position="56"/>
        <end position="74"/>
    </location>
</feature>
<feature type="compositionally biased region" description="Basic and acidic residues" evidence="1">
    <location>
        <begin position="86"/>
        <end position="97"/>
    </location>
</feature>
<dbReference type="OrthoDB" id="410044at2759"/>
<evidence type="ECO:0000313" key="2">
    <source>
        <dbReference type="EMBL" id="CAB3359173.1"/>
    </source>
</evidence>
<accession>A0A8S1BQ45</accession>